<name>A0ABS4T8M7_9PSEU</name>
<gene>
    <name evidence="1" type="ORF">JOF56_000835</name>
</gene>
<dbReference type="EC" id="3.1.21.4" evidence="1"/>
<keyword evidence="1" id="KW-0378">Hydrolase</keyword>
<sequence length="236" mass="25809">MTASYEDYNAAVKAFWTGRDLQTEKQIASGKIDAGTRGSATGGKHLEPLQGVIAGEFAPLTRIGATVRQSGVLPLPGYYRRAKEWDIVVTYNDILVAAIECKSQVGSFANNFNNRTEEAIGSAVDLWRAYEAGLVGTIKPWLGFVFVVENAPKSTSVVRDRGKPLYPTDPAFDNSSYTTRYELLFQRLVRERLYDAACLISSVKGDGIYDEPQPEVSTRNLTAAIAGRVAYIEGLA</sequence>
<evidence type="ECO:0000313" key="1">
    <source>
        <dbReference type="EMBL" id="MBP2320450.1"/>
    </source>
</evidence>
<accession>A0ABS4T8M7</accession>
<proteinExistence type="predicted"/>
<organism evidence="1 2">
    <name type="scientific">Kibdelosporangium banguiense</name>
    <dbReference type="NCBI Taxonomy" id="1365924"/>
    <lineage>
        <taxon>Bacteria</taxon>
        <taxon>Bacillati</taxon>
        <taxon>Actinomycetota</taxon>
        <taxon>Actinomycetes</taxon>
        <taxon>Pseudonocardiales</taxon>
        <taxon>Pseudonocardiaceae</taxon>
        <taxon>Kibdelosporangium</taxon>
    </lineage>
</organism>
<dbReference type="InterPro" id="IPR007636">
    <property type="entry name" value="Restrct_endonuc_II_XhoI"/>
</dbReference>
<reference evidence="1 2" key="1">
    <citation type="submission" date="2021-03" db="EMBL/GenBank/DDBJ databases">
        <title>Sequencing the genomes of 1000 actinobacteria strains.</title>
        <authorList>
            <person name="Klenk H.-P."/>
        </authorList>
    </citation>
    <scope>NUCLEOTIDE SEQUENCE [LARGE SCALE GENOMIC DNA]</scope>
    <source>
        <strain evidence="1 2">DSM 46670</strain>
    </source>
</reference>
<comment type="caution">
    <text evidence="1">The sequence shown here is derived from an EMBL/GenBank/DDBJ whole genome shotgun (WGS) entry which is preliminary data.</text>
</comment>
<dbReference type="Pfam" id="PF04555">
    <property type="entry name" value="XhoI"/>
    <property type="match status" value="1"/>
</dbReference>
<dbReference type="Proteomes" id="UP001519332">
    <property type="component" value="Unassembled WGS sequence"/>
</dbReference>
<evidence type="ECO:0000313" key="2">
    <source>
        <dbReference type="Proteomes" id="UP001519332"/>
    </source>
</evidence>
<dbReference type="EMBL" id="JAGINW010000001">
    <property type="protein sequence ID" value="MBP2320450.1"/>
    <property type="molecule type" value="Genomic_DNA"/>
</dbReference>
<protein>
    <submittedName>
        <fullName evidence="1">Type II restriction enzyme</fullName>
        <ecNumber evidence="1">3.1.21.4</ecNumber>
    </submittedName>
</protein>
<keyword evidence="2" id="KW-1185">Reference proteome</keyword>
<dbReference type="RefSeq" id="WP_209634613.1">
    <property type="nucleotide sequence ID" value="NZ_JAGINW010000001.1"/>
</dbReference>
<dbReference type="GO" id="GO:0009036">
    <property type="term" value="F:type II site-specific deoxyribonuclease activity"/>
    <property type="evidence" value="ECO:0007669"/>
    <property type="project" value="UniProtKB-EC"/>
</dbReference>